<accession>A0A9P8UGI0</accession>
<feature type="domain" description="2EXR" evidence="2">
    <location>
        <begin position="21"/>
        <end position="160"/>
    </location>
</feature>
<sequence>MTNGAGGQHLHFTMPPGLERFSRFKDLPYDVRHKIWQEIIYTPGIHFLKFERNHVPRVSVHEEFSDDEFELSEAHSPRRPEPGKAQSRTSKKKYTATLKPIFPLPAADLSYYTSKTKTLAQLSFSCNEASNEVYRVVTKPDNLTLDNGRLIAFAKSSDIICIDYPDLLSTRRLSSWAECLNTSQLRKIRRLAVRYQPEWDEERRFCRVCGQYHEIYPGSRKEQAPRRHLYEFAALFPNLESFYFIDHLIVRQSSELTDDEQADPRWLGPSDRARVMEELSARGSGRGKPQQSEKFESGGIGGRTYFEIDRNLCKVCKVHSHVFNMLEWVQANYIAYCEKRGPKKHKHPQVVRFAVLACEWKHERLVADKIPQKSSMIPRKVWKMKNRKHSRQRVQNDLELIDAMNALKLESVCRNFDAPSSLPVIFGDEGVSAYEFTFTKTA</sequence>
<name>A0A9P8UGI0_9PEZI</name>
<evidence type="ECO:0000256" key="1">
    <source>
        <dbReference type="SAM" id="MobiDB-lite"/>
    </source>
</evidence>
<feature type="compositionally biased region" description="Basic and acidic residues" evidence="1">
    <location>
        <begin position="72"/>
        <end position="82"/>
    </location>
</feature>
<dbReference type="EMBL" id="JAGPXC010000006">
    <property type="protein sequence ID" value="KAH6651892.1"/>
    <property type="molecule type" value="Genomic_DNA"/>
</dbReference>
<evidence type="ECO:0000313" key="3">
    <source>
        <dbReference type="EMBL" id="KAH6651892.1"/>
    </source>
</evidence>
<gene>
    <name evidence="3" type="ORF">BKA67DRAFT_572288</name>
</gene>
<evidence type="ECO:0000313" key="4">
    <source>
        <dbReference type="Proteomes" id="UP000758603"/>
    </source>
</evidence>
<dbReference type="OrthoDB" id="4655872at2759"/>
<dbReference type="GeneID" id="70132167"/>
<feature type="region of interest" description="Disordered" evidence="1">
    <location>
        <begin position="69"/>
        <end position="91"/>
    </location>
</feature>
<proteinExistence type="predicted"/>
<dbReference type="Pfam" id="PF20150">
    <property type="entry name" value="2EXR"/>
    <property type="match status" value="1"/>
</dbReference>
<dbReference type="InterPro" id="IPR045518">
    <property type="entry name" value="2EXR"/>
</dbReference>
<dbReference type="AlphaFoldDB" id="A0A9P8UGI0"/>
<comment type="caution">
    <text evidence="3">The sequence shown here is derived from an EMBL/GenBank/DDBJ whole genome shotgun (WGS) entry which is preliminary data.</text>
</comment>
<dbReference type="Proteomes" id="UP000758603">
    <property type="component" value="Unassembled WGS sequence"/>
</dbReference>
<dbReference type="RefSeq" id="XP_045956170.1">
    <property type="nucleotide sequence ID" value="XM_046103275.1"/>
</dbReference>
<reference evidence="3" key="1">
    <citation type="journal article" date="2021" name="Nat. Commun.">
        <title>Genetic determinants of endophytism in the Arabidopsis root mycobiome.</title>
        <authorList>
            <person name="Mesny F."/>
            <person name="Miyauchi S."/>
            <person name="Thiergart T."/>
            <person name="Pickel B."/>
            <person name="Atanasova L."/>
            <person name="Karlsson M."/>
            <person name="Huettel B."/>
            <person name="Barry K.W."/>
            <person name="Haridas S."/>
            <person name="Chen C."/>
            <person name="Bauer D."/>
            <person name="Andreopoulos W."/>
            <person name="Pangilinan J."/>
            <person name="LaButti K."/>
            <person name="Riley R."/>
            <person name="Lipzen A."/>
            <person name="Clum A."/>
            <person name="Drula E."/>
            <person name="Henrissat B."/>
            <person name="Kohler A."/>
            <person name="Grigoriev I.V."/>
            <person name="Martin F.M."/>
            <person name="Hacquard S."/>
        </authorList>
    </citation>
    <scope>NUCLEOTIDE SEQUENCE</scope>
    <source>
        <strain evidence="3">MPI-SDFR-AT-0073</strain>
    </source>
</reference>
<protein>
    <recommendedName>
        <fullName evidence="2">2EXR domain-containing protein</fullName>
    </recommendedName>
</protein>
<evidence type="ECO:0000259" key="2">
    <source>
        <dbReference type="Pfam" id="PF20150"/>
    </source>
</evidence>
<keyword evidence="4" id="KW-1185">Reference proteome</keyword>
<organism evidence="3 4">
    <name type="scientific">Truncatella angustata</name>
    <dbReference type="NCBI Taxonomy" id="152316"/>
    <lineage>
        <taxon>Eukaryota</taxon>
        <taxon>Fungi</taxon>
        <taxon>Dikarya</taxon>
        <taxon>Ascomycota</taxon>
        <taxon>Pezizomycotina</taxon>
        <taxon>Sordariomycetes</taxon>
        <taxon>Xylariomycetidae</taxon>
        <taxon>Amphisphaeriales</taxon>
        <taxon>Sporocadaceae</taxon>
        <taxon>Truncatella</taxon>
    </lineage>
</organism>